<gene>
    <name evidence="2" type="primary">LOC118347673</name>
</gene>
<proteinExistence type="predicted"/>
<dbReference type="AlphaFoldDB" id="A0A6P9E8E1"/>
<organism evidence="1 2">
    <name type="scientific">Juglans regia</name>
    <name type="common">English walnut</name>
    <dbReference type="NCBI Taxonomy" id="51240"/>
    <lineage>
        <taxon>Eukaryota</taxon>
        <taxon>Viridiplantae</taxon>
        <taxon>Streptophyta</taxon>
        <taxon>Embryophyta</taxon>
        <taxon>Tracheophyta</taxon>
        <taxon>Spermatophyta</taxon>
        <taxon>Magnoliopsida</taxon>
        <taxon>eudicotyledons</taxon>
        <taxon>Gunneridae</taxon>
        <taxon>Pentapetalae</taxon>
        <taxon>rosids</taxon>
        <taxon>fabids</taxon>
        <taxon>Fagales</taxon>
        <taxon>Juglandaceae</taxon>
        <taxon>Juglans</taxon>
    </lineage>
</organism>
<name>A0A6P9E8E1_JUGRE</name>
<dbReference type="RefSeq" id="XP_035543586.1">
    <property type="nucleotide sequence ID" value="XM_035687693.1"/>
</dbReference>
<dbReference type="InParanoid" id="A0A6P9E8E1"/>
<sequence length="266" mass="30128">MDDFNQWIHEGGLIDLSAQGSNFSWCNGQSGLARAWAKLDRVLLDANLLSLFPTASCSYLPMTTSDHCPMLVEFLKDPYSYGPPPFRFQQMWVEHPEFIDFVKQVWSVPVVGTGLVILACKLKKVKVALREWNKRVFGRTNAHIESLEAKVEGLEGCLQREWDIEAKRELVVALDELCSWRRREDIRLAQMTKIKWNMDGDRNSKCFHSRVLPELSDLISPVIDVEDCTCLGRIPSLDEVKEALSSIPINSSPRPDGFGAGSPINY</sequence>
<accession>A0A6P9E8E1</accession>
<dbReference type="Gene3D" id="3.60.10.10">
    <property type="entry name" value="Endonuclease/exonuclease/phosphatase"/>
    <property type="match status" value="1"/>
</dbReference>
<dbReference type="KEGG" id="jre:118347673"/>
<dbReference type="GeneID" id="118347673"/>
<evidence type="ECO:0000313" key="1">
    <source>
        <dbReference type="Proteomes" id="UP000235220"/>
    </source>
</evidence>
<evidence type="ECO:0000313" key="2">
    <source>
        <dbReference type="RefSeq" id="XP_035543586.1"/>
    </source>
</evidence>
<dbReference type="OrthoDB" id="1741802at2759"/>
<dbReference type="SUPFAM" id="SSF56219">
    <property type="entry name" value="DNase I-like"/>
    <property type="match status" value="1"/>
</dbReference>
<keyword evidence="1" id="KW-1185">Reference proteome</keyword>
<dbReference type="PANTHER" id="PTHR33710">
    <property type="entry name" value="BNAC02G09200D PROTEIN"/>
    <property type="match status" value="1"/>
</dbReference>
<dbReference type="PANTHER" id="PTHR33710:SF64">
    <property type="entry name" value="ENDONUCLEASE_EXONUCLEASE_PHOSPHATASE DOMAIN-CONTAINING PROTEIN"/>
    <property type="match status" value="1"/>
</dbReference>
<dbReference type="Proteomes" id="UP000235220">
    <property type="component" value="Chromosome 2"/>
</dbReference>
<reference evidence="2" key="1">
    <citation type="submission" date="2025-08" db="UniProtKB">
        <authorList>
            <consortium name="RefSeq"/>
        </authorList>
    </citation>
    <scope>IDENTIFICATION</scope>
    <source>
        <tissue evidence="2">Leaves</tissue>
    </source>
</reference>
<dbReference type="InterPro" id="IPR036691">
    <property type="entry name" value="Endo/exonu/phosph_ase_sf"/>
</dbReference>
<protein>
    <submittedName>
        <fullName evidence="2">Uncharacterized protein LOC118347673</fullName>
    </submittedName>
</protein>